<feature type="domain" description="BIG2" evidence="1">
    <location>
        <begin position="215"/>
        <end position="293"/>
    </location>
</feature>
<dbReference type="InterPro" id="IPR008964">
    <property type="entry name" value="Invasin/intimin_cell_adhesion"/>
</dbReference>
<gene>
    <name evidence="2" type="ordered locus">Pedsa_3752</name>
</gene>
<dbReference type="KEGG" id="psn:Pedsa_3752"/>
<dbReference type="PANTHER" id="PTHR23019">
    <property type="entry name" value="NUCLEAR PORE MEMBRANE GLYCOPROTEIN GP210-RELATED"/>
    <property type="match status" value="1"/>
</dbReference>
<dbReference type="Pfam" id="PF16351">
    <property type="entry name" value="DUF4979"/>
    <property type="match status" value="1"/>
</dbReference>
<dbReference type="InterPro" id="IPR003343">
    <property type="entry name" value="Big_2"/>
</dbReference>
<accession>F0S6F5</accession>
<dbReference type="Pfam" id="PF02368">
    <property type="entry name" value="Big_2"/>
    <property type="match status" value="3"/>
</dbReference>
<dbReference type="SUPFAM" id="SSF49373">
    <property type="entry name" value="Invasin/intimin cell-adhesion fragments"/>
    <property type="match status" value="3"/>
</dbReference>
<dbReference type="EMBL" id="CP002545">
    <property type="protein sequence ID" value="ADY54281.1"/>
    <property type="molecule type" value="Genomic_DNA"/>
</dbReference>
<dbReference type="Gene3D" id="2.60.40.1080">
    <property type="match status" value="3"/>
</dbReference>
<dbReference type="PROSITE" id="PS51257">
    <property type="entry name" value="PROKAR_LIPOPROTEIN"/>
    <property type="match status" value="1"/>
</dbReference>
<dbReference type="InterPro" id="IPR032502">
    <property type="entry name" value="DUF4979"/>
</dbReference>
<feature type="domain" description="BIG2" evidence="1">
    <location>
        <begin position="41"/>
        <end position="119"/>
    </location>
</feature>
<name>F0S6F5_PSESL</name>
<dbReference type="PANTHER" id="PTHR23019:SF0">
    <property type="entry name" value="NUCLEAR PORE MEMBRANE GLYCOPROTEIN 210"/>
    <property type="match status" value="1"/>
</dbReference>
<dbReference type="AlphaFoldDB" id="F0S6F5"/>
<keyword evidence="3" id="KW-1185">Reference proteome</keyword>
<reference evidence="3" key="2">
    <citation type="submission" date="2011-02" db="EMBL/GenBank/DDBJ databases">
        <title>The complete genome of Pedobacter saltans DSM 12145.</title>
        <authorList>
            <consortium name="US DOE Joint Genome Institute (JGI-PGF)"/>
            <person name="Lucas S."/>
            <person name="Copeland A."/>
            <person name="Lapidus A."/>
            <person name="Bruce D."/>
            <person name="Goodwin L."/>
            <person name="Pitluck S."/>
            <person name="Kyrpides N."/>
            <person name="Mavromatis K."/>
            <person name="Pagani I."/>
            <person name="Ivanova N."/>
            <person name="Ovchinnikova G."/>
            <person name="Lu M."/>
            <person name="Detter J.C."/>
            <person name="Han C."/>
            <person name="Land M."/>
            <person name="Hauser L."/>
            <person name="Markowitz V."/>
            <person name="Cheng J.-F."/>
            <person name="Hugenholtz P."/>
            <person name="Woyke T."/>
            <person name="Wu D."/>
            <person name="Tindall B."/>
            <person name="Pomrenke H.G."/>
            <person name="Brambilla E."/>
            <person name="Klenk H.-P."/>
            <person name="Eisen J.A."/>
        </authorList>
    </citation>
    <scope>NUCLEOTIDE SEQUENCE [LARGE SCALE GENOMIC DNA]</scope>
    <source>
        <strain evidence="3">ATCC 51119 / DSM 12145 / JCM 21818 / LMG 10337 / NBRC 100064 / NCIMB 13643</strain>
    </source>
</reference>
<reference evidence="2 3" key="1">
    <citation type="journal article" date="2011" name="Stand. Genomic Sci.">
        <title>Complete genome sequence of the gliding, heparinolytic Pedobacter saltans type strain (113).</title>
        <authorList>
            <person name="Liolios K."/>
            <person name="Sikorski J."/>
            <person name="Lu M."/>
            <person name="Nolan M."/>
            <person name="Lapidus A."/>
            <person name="Lucas S."/>
            <person name="Hammon N."/>
            <person name="Deshpande S."/>
            <person name="Cheng J.F."/>
            <person name="Tapia R."/>
            <person name="Han C."/>
            <person name="Goodwin L."/>
            <person name="Pitluck S."/>
            <person name="Huntemann M."/>
            <person name="Ivanova N."/>
            <person name="Pagani I."/>
            <person name="Mavromatis K."/>
            <person name="Ovchinikova G."/>
            <person name="Pati A."/>
            <person name="Chen A."/>
            <person name="Palaniappan K."/>
            <person name="Land M."/>
            <person name="Hauser L."/>
            <person name="Brambilla E.M."/>
            <person name="Kotsyurbenko O."/>
            <person name="Rohde M."/>
            <person name="Tindall B.J."/>
            <person name="Abt B."/>
            <person name="Goker M."/>
            <person name="Detter J.C."/>
            <person name="Woyke T."/>
            <person name="Bristow J."/>
            <person name="Eisen J.A."/>
            <person name="Markowitz V."/>
            <person name="Hugenholtz P."/>
            <person name="Klenk H.P."/>
            <person name="Kyrpides N.C."/>
        </authorList>
    </citation>
    <scope>NUCLEOTIDE SEQUENCE [LARGE SCALE GENOMIC DNA]</scope>
    <source>
        <strain evidence="3">ATCC 51119 / DSM 12145 / JCM 21818 / LMG 10337 / NBRC 100064 / NCIMB 13643</strain>
    </source>
</reference>
<proteinExistence type="predicted"/>
<evidence type="ECO:0000259" key="1">
    <source>
        <dbReference type="SMART" id="SM00635"/>
    </source>
</evidence>
<dbReference type="STRING" id="762903.Pedsa_3752"/>
<dbReference type="eggNOG" id="COG5492">
    <property type="taxonomic scope" value="Bacteria"/>
</dbReference>
<sequence>MRNFIKNIQEKGMLFGIVMTSLVIFSCSDSLVDQIAVERTVITNIQIKTTTELPLLIGKDSLLTVVYAPESPSNSKLEWSSSDESIAKVSQEGRVSAMALGAAKITVKSTDGSARASSIDVRVINSIDYITGITLTSASAQLFENETLLLNAAIAPLNATYKTLKWTSSDNSVAVVSETGDVTGVKEGTVTITASATDGSGKKGTILLTVKKVIPLTGIAISTVINETLAIDQLLPIEVTLAPSNATAQSLVWSSDNPAIASVSNTGIVKGMGDGRATITVSAKNDSNIKATITVVVEAGKINDTFLVSNSVWKVATANSSSVISDGLFKATMAVQSVGPPIKYRADFQRNGGAILHAGNYPIIAFKFNRPIGAGNIVFDTNNGSYLNGNNKLTTLTAKDGIQVHYADLSTGTFGPSAVKLSTLTATTLTVFQLKIADFVLADGDNHYEVYWVKSFKTVADLQAYINQ</sequence>
<protein>
    <submittedName>
        <fullName evidence="2">Ig domain protein group 2 domain protein</fullName>
    </submittedName>
</protein>
<dbReference type="Proteomes" id="UP000000310">
    <property type="component" value="Chromosome"/>
</dbReference>
<dbReference type="OrthoDB" id="633200at2"/>
<evidence type="ECO:0000313" key="2">
    <source>
        <dbReference type="EMBL" id="ADY54281.1"/>
    </source>
</evidence>
<dbReference type="HOGENOM" id="CLU_040269_0_0_10"/>
<dbReference type="RefSeq" id="WP_013634761.1">
    <property type="nucleotide sequence ID" value="NC_015177.1"/>
</dbReference>
<feature type="domain" description="BIG2" evidence="1">
    <location>
        <begin position="129"/>
        <end position="206"/>
    </location>
</feature>
<evidence type="ECO:0000313" key="3">
    <source>
        <dbReference type="Proteomes" id="UP000000310"/>
    </source>
</evidence>
<dbReference type="SMART" id="SM00635">
    <property type="entry name" value="BID_2"/>
    <property type="match status" value="3"/>
</dbReference>
<dbReference type="InterPro" id="IPR045197">
    <property type="entry name" value="NUP210-like"/>
</dbReference>
<organism evidence="2 3">
    <name type="scientific">Pseudopedobacter saltans (strain ATCC 51119 / DSM 12145 / JCM 21818 / CCUG 39354 / LMG 10337 / NBRC 100064 / NCIMB 13643)</name>
    <name type="common">Pedobacter saltans</name>
    <dbReference type="NCBI Taxonomy" id="762903"/>
    <lineage>
        <taxon>Bacteria</taxon>
        <taxon>Pseudomonadati</taxon>
        <taxon>Bacteroidota</taxon>
        <taxon>Sphingobacteriia</taxon>
        <taxon>Sphingobacteriales</taxon>
        <taxon>Sphingobacteriaceae</taxon>
        <taxon>Pseudopedobacter</taxon>
    </lineage>
</organism>